<dbReference type="Proteomes" id="UP001283361">
    <property type="component" value="Unassembled WGS sequence"/>
</dbReference>
<dbReference type="AlphaFoldDB" id="A0AAE1E4D8"/>
<name>A0AAE1E4D8_9GAST</name>
<dbReference type="PANTHER" id="PTHR32026">
    <property type="entry name" value="METHYLTRANSFERASE-LIKE PROTEIN 24"/>
    <property type="match status" value="1"/>
</dbReference>
<dbReference type="InterPro" id="IPR025714">
    <property type="entry name" value="Methyltranfer_dom"/>
</dbReference>
<evidence type="ECO:0000313" key="3">
    <source>
        <dbReference type="Proteomes" id="UP001283361"/>
    </source>
</evidence>
<proteinExistence type="predicted"/>
<protein>
    <recommendedName>
        <fullName evidence="1">Methyltransferase domain-containing protein</fullName>
    </recommendedName>
</protein>
<keyword evidence="3" id="KW-1185">Reference proteome</keyword>
<dbReference type="PANTHER" id="PTHR32026:SF10">
    <property type="entry name" value="METHYLTRANSFERASE-LIKE PROTEIN 24-RELATED"/>
    <property type="match status" value="1"/>
</dbReference>
<dbReference type="InterPro" id="IPR026913">
    <property type="entry name" value="METTL24"/>
</dbReference>
<dbReference type="Pfam" id="PF13383">
    <property type="entry name" value="Methyltransf_22"/>
    <property type="match status" value="1"/>
</dbReference>
<dbReference type="EMBL" id="JAWDGP010001280">
    <property type="protein sequence ID" value="KAK3793110.1"/>
    <property type="molecule type" value="Genomic_DNA"/>
</dbReference>
<comment type="caution">
    <text evidence="2">The sequence shown here is derived from an EMBL/GenBank/DDBJ whole genome shotgun (WGS) entry which is preliminary data.</text>
</comment>
<sequence length="292" mass="34645">MFAALKLFGNYSASARVLFPLCFLLLCICFVYIKTVVILPSGPDLCKVWEENGSGHDGRDEDKHWWEWVCQLEREWDKKSEYTCVDKRYVGNYQACFDEPYKPSPPCLVYSFGVDYDFRFDDRMAELGCHVYSFDPSMDVDSYNRSQRVHFINIGLGTSNNDNFKPKMDGYTRESNKKWKIRTLPAIKKLLGHENQVLDILKMDIETYEWKIVMELLEAKSLLYVKQFLVEWHIFPNEPMRTDFPAMFKTYMKMKMKGWRQFYSRVEARHHSNDYFLSQMDNGLVNTLFARN</sequence>
<feature type="domain" description="Methyltransferase" evidence="1">
    <location>
        <begin position="102"/>
        <end position="265"/>
    </location>
</feature>
<reference evidence="2" key="1">
    <citation type="journal article" date="2023" name="G3 (Bethesda)">
        <title>A reference genome for the long-term kleptoplast-retaining sea slug Elysia crispata morphotype clarki.</title>
        <authorList>
            <person name="Eastman K.E."/>
            <person name="Pendleton A.L."/>
            <person name="Shaikh M.A."/>
            <person name="Suttiyut T."/>
            <person name="Ogas R."/>
            <person name="Tomko P."/>
            <person name="Gavelis G."/>
            <person name="Widhalm J.R."/>
            <person name="Wisecaver J.H."/>
        </authorList>
    </citation>
    <scope>NUCLEOTIDE SEQUENCE</scope>
    <source>
        <strain evidence="2">ECLA1</strain>
    </source>
</reference>
<organism evidence="2 3">
    <name type="scientific">Elysia crispata</name>
    <name type="common">lettuce slug</name>
    <dbReference type="NCBI Taxonomy" id="231223"/>
    <lineage>
        <taxon>Eukaryota</taxon>
        <taxon>Metazoa</taxon>
        <taxon>Spiralia</taxon>
        <taxon>Lophotrochozoa</taxon>
        <taxon>Mollusca</taxon>
        <taxon>Gastropoda</taxon>
        <taxon>Heterobranchia</taxon>
        <taxon>Euthyneura</taxon>
        <taxon>Panpulmonata</taxon>
        <taxon>Sacoglossa</taxon>
        <taxon>Placobranchoidea</taxon>
        <taxon>Plakobranchidae</taxon>
        <taxon>Elysia</taxon>
    </lineage>
</organism>
<evidence type="ECO:0000259" key="1">
    <source>
        <dbReference type="Pfam" id="PF13383"/>
    </source>
</evidence>
<accession>A0AAE1E4D8</accession>
<gene>
    <name evidence="2" type="ORF">RRG08_026130</name>
</gene>
<evidence type="ECO:0000313" key="2">
    <source>
        <dbReference type="EMBL" id="KAK3793110.1"/>
    </source>
</evidence>